<dbReference type="GO" id="GO:0008270">
    <property type="term" value="F:zinc ion binding"/>
    <property type="evidence" value="ECO:0007669"/>
    <property type="project" value="UniProtKB-KW"/>
</dbReference>
<feature type="compositionally biased region" description="Basic residues" evidence="6">
    <location>
        <begin position="281"/>
        <end position="290"/>
    </location>
</feature>
<dbReference type="Pfam" id="PF05920">
    <property type="entry name" value="Homeobox_KN"/>
    <property type="match status" value="1"/>
</dbReference>
<dbReference type="PROSITE" id="PS51253">
    <property type="entry name" value="HTH_CENPB"/>
    <property type="match status" value="1"/>
</dbReference>
<evidence type="ECO:0008006" key="12">
    <source>
        <dbReference type="Google" id="ProtNLM"/>
    </source>
</evidence>
<dbReference type="SMART" id="SM00355">
    <property type="entry name" value="ZnF_C2H2"/>
    <property type="match status" value="3"/>
</dbReference>
<feature type="domain" description="Homeobox" evidence="7">
    <location>
        <begin position="96"/>
        <end position="159"/>
    </location>
</feature>
<feature type="compositionally biased region" description="Basic and acidic residues" evidence="6">
    <location>
        <begin position="752"/>
        <end position="762"/>
    </location>
</feature>
<sequence length="886" mass="100162">MPLKMSRDDASFNFGLDSGFAIKDFDSAFALEDFDAAYPDLDDALDKFDISHVIEQSSSSLDRETPAEIPLTDDSNVPALKQHPSPGDTLSGNNATPPPKIGARFSRQAVVLLRNWMAAHSAYPFPDEQEKDMLQRQTGLTKTQVQNWLVNARRRGKVQPARSALSRDASYGAVDIPPRRPTPFPDERAGRAMNPLERWVDSPPESEPANASAIARAMASRSATPSGSDSPHHPQPHRAPTHFLSRASSTSSLGTSQSSDNSAYSHQSRDSASSLRPFNRAPRRRKHRVAKRADGRTPLTRSLNTFQCTFCTETFTTKHIWQRHEKSLHLPLERWVCAPDGPRNTDQVVVSCVFCDEPAPDDVHIEGHNYALCQERPLHDRTFSRKDHLSQHLRRFHNIQPEQFRRPLDQWRLPRPEIRSVCGFCSLEMDTWAFRVDHLADHFKMGSTMADWKGDWGFDASVLVRVENAIPPYVIHADQSTPFPFQASKGPISTPRNAYELIKLELIQFVHIYSDGFGRTPTSEEIQLEACLILLSAEVICQQGNVFLSWLRDLIMSNPDIVRRARVGSLRQASSRNLVGLKMHGRDNIFSSCPLETQLQVFIHASPFRAPTDEELKLEASRIIQRAESESKPPAEYISAWFLELINSSTNWLDTLRQRSRVPQPETTASAQADLSEIDSIIRNYTELEQKLLDYVELLQAHGIEPDDAALRQHASKLVSEFDSAEWKQVAMTNEAWFSKFKKRHLPSFRDHAVGPADHVRDSTSSVNTRESSSGSFSPQALHDPSTERWEPINSKAASTLVKTSFLLSGDYFHRWIAGELAPWVAMTMSPNNPNRHIPSDEEIQYQARWILFDDDDPWNQTVADNAEWLQQFKVDVGISKQSVEM</sequence>
<dbReference type="CDD" id="cd00086">
    <property type="entry name" value="homeodomain"/>
    <property type="match status" value="1"/>
</dbReference>
<dbReference type="GO" id="GO:0006355">
    <property type="term" value="P:regulation of DNA-templated transcription"/>
    <property type="evidence" value="ECO:0007669"/>
    <property type="project" value="InterPro"/>
</dbReference>
<dbReference type="Gene3D" id="1.10.10.60">
    <property type="entry name" value="Homeodomain-like"/>
    <property type="match status" value="2"/>
</dbReference>
<evidence type="ECO:0000256" key="3">
    <source>
        <dbReference type="ARBA" id="ARBA00023242"/>
    </source>
</evidence>
<evidence type="ECO:0000256" key="1">
    <source>
        <dbReference type="ARBA" id="ARBA00023125"/>
    </source>
</evidence>
<dbReference type="EMBL" id="LKCW01000149">
    <property type="protein sequence ID" value="KPM37918.1"/>
    <property type="molecule type" value="Genomic_DNA"/>
</dbReference>
<dbReference type="InterPro" id="IPR001356">
    <property type="entry name" value="HD"/>
</dbReference>
<evidence type="ECO:0000256" key="4">
    <source>
        <dbReference type="PROSITE-ProRule" id="PRU00042"/>
    </source>
</evidence>
<keyword evidence="1 5" id="KW-0238">DNA-binding</keyword>
<dbReference type="OrthoDB" id="10056939at2759"/>
<feature type="compositionally biased region" description="Low complexity" evidence="6">
    <location>
        <begin position="209"/>
        <end position="223"/>
    </location>
</feature>
<feature type="compositionally biased region" description="Polar residues" evidence="6">
    <location>
        <begin position="263"/>
        <end position="276"/>
    </location>
</feature>
<keyword evidence="4" id="KW-0863">Zinc-finger</keyword>
<gene>
    <name evidence="10" type="ORF">AK830_g8635</name>
</gene>
<dbReference type="InterPro" id="IPR050224">
    <property type="entry name" value="TALE_homeobox"/>
</dbReference>
<dbReference type="InterPro" id="IPR008422">
    <property type="entry name" value="KN_HD"/>
</dbReference>
<dbReference type="AlphaFoldDB" id="A0A0P7BAV7"/>
<feature type="domain" description="HTH CENPB-type" evidence="9">
    <location>
        <begin position="676"/>
        <end position="751"/>
    </location>
</feature>
<name>A0A0P7BAV7_9HYPO</name>
<protein>
    <recommendedName>
        <fullName evidence="12">Homeobox domain-containing protein</fullName>
    </recommendedName>
</protein>
<dbReference type="GO" id="GO:0003677">
    <property type="term" value="F:DNA binding"/>
    <property type="evidence" value="ECO:0007669"/>
    <property type="project" value="UniProtKB-UniRule"/>
</dbReference>
<keyword evidence="4" id="KW-0479">Metal-binding</keyword>
<feature type="compositionally biased region" description="Low complexity" evidence="6">
    <location>
        <begin position="245"/>
        <end position="262"/>
    </location>
</feature>
<dbReference type="PROSITE" id="PS00028">
    <property type="entry name" value="ZINC_FINGER_C2H2_1"/>
    <property type="match status" value="1"/>
</dbReference>
<organism evidence="10 11">
    <name type="scientific">Neonectria ditissima</name>
    <dbReference type="NCBI Taxonomy" id="78410"/>
    <lineage>
        <taxon>Eukaryota</taxon>
        <taxon>Fungi</taxon>
        <taxon>Dikarya</taxon>
        <taxon>Ascomycota</taxon>
        <taxon>Pezizomycotina</taxon>
        <taxon>Sordariomycetes</taxon>
        <taxon>Hypocreomycetidae</taxon>
        <taxon>Hypocreales</taxon>
        <taxon>Nectriaceae</taxon>
        <taxon>Neonectria</taxon>
    </lineage>
</organism>
<feature type="region of interest" description="Disordered" evidence="6">
    <location>
        <begin position="752"/>
        <end position="789"/>
    </location>
</feature>
<dbReference type="InterPro" id="IPR009057">
    <property type="entry name" value="Homeodomain-like_sf"/>
</dbReference>
<evidence type="ECO:0000256" key="6">
    <source>
        <dbReference type="SAM" id="MobiDB-lite"/>
    </source>
</evidence>
<dbReference type="Pfam" id="PF03221">
    <property type="entry name" value="HTH_Tnp_Tc5"/>
    <property type="match status" value="1"/>
</dbReference>
<feature type="domain" description="C2H2-type" evidence="8">
    <location>
        <begin position="306"/>
        <end position="329"/>
    </location>
</feature>
<dbReference type="SUPFAM" id="SSF46689">
    <property type="entry name" value="Homeodomain-like"/>
    <property type="match status" value="2"/>
</dbReference>
<evidence type="ECO:0000259" key="8">
    <source>
        <dbReference type="PROSITE" id="PS50157"/>
    </source>
</evidence>
<dbReference type="GO" id="GO:0005634">
    <property type="term" value="C:nucleus"/>
    <property type="evidence" value="ECO:0007669"/>
    <property type="project" value="UniProtKB-SubCell"/>
</dbReference>
<feature type="compositionally biased region" description="Low complexity" evidence="6">
    <location>
        <begin position="763"/>
        <end position="776"/>
    </location>
</feature>
<comment type="subcellular location">
    <subcellularLocation>
        <location evidence="5">Nucleus</location>
    </subcellularLocation>
</comment>
<comment type="caution">
    <text evidence="10">The sequence shown here is derived from an EMBL/GenBank/DDBJ whole genome shotgun (WGS) entry which is preliminary data.</text>
</comment>
<feature type="DNA-binding region" description="Homeobox" evidence="5">
    <location>
        <begin position="98"/>
        <end position="160"/>
    </location>
</feature>
<dbReference type="Proteomes" id="UP000050424">
    <property type="component" value="Unassembled WGS sequence"/>
</dbReference>
<dbReference type="PANTHER" id="PTHR11850">
    <property type="entry name" value="HOMEOBOX PROTEIN TRANSCRIPTION FACTORS"/>
    <property type="match status" value="1"/>
</dbReference>
<keyword evidence="11" id="KW-1185">Reference proteome</keyword>
<dbReference type="SMART" id="SM00389">
    <property type="entry name" value="HOX"/>
    <property type="match status" value="1"/>
</dbReference>
<evidence type="ECO:0000256" key="2">
    <source>
        <dbReference type="ARBA" id="ARBA00023155"/>
    </source>
</evidence>
<keyword evidence="2 5" id="KW-0371">Homeobox</keyword>
<keyword evidence="4" id="KW-0862">Zinc</keyword>
<evidence type="ECO:0000313" key="10">
    <source>
        <dbReference type="EMBL" id="KPM37918.1"/>
    </source>
</evidence>
<evidence type="ECO:0000313" key="11">
    <source>
        <dbReference type="Proteomes" id="UP000050424"/>
    </source>
</evidence>
<dbReference type="STRING" id="78410.A0A0P7BAV7"/>
<proteinExistence type="predicted"/>
<feature type="region of interest" description="Disordered" evidence="6">
    <location>
        <begin position="56"/>
        <end position="101"/>
    </location>
</feature>
<evidence type="ECO:0000259" key="7">
    <source>
        <dbReference type="PROSITE" id="PS50071"/>
    </source>
</evidence>
<dbReference type="InterPro" id="IPR006600">
    <property type="entry name" value="HTH_CenpB_DNA-bd_dom"/>
</dbReference>
<dbReference type="PROSITE" id="PS50071">
    <property type="entry name" value="HOMEOBOX_2"/>
    <property type="match status" value="1"/>
</dbReference>
<accession>A0A0P7BAV7</accession>
<evidence type="ECO:0000256" key="5">
    <source>
        <dbReference type="PROSITE-ProRule" id="PRU00108"/>
    </source>
</evidence>
<evidence type="ECO:0000259" key="9">
    <source>
        <dbReference type="PROSITE" id="PS51253"/>
    </source>
</evidence>
<keyword evidence="3 5" id="KW-0539">Nucleus</keyword>
<feature type="region of interest" description="Disordered" evidence="6">
    <location>
        <begin position="154"/>
        <end position="298"/>
    </location>
</feature>
<reference evidence="10 11" key="1">
    <citation type="submission" date="2015-09" db="EMBL/GenBank/DDBJ databases">
        <title>Draft genome of a European isolate of the apple canker pathogen Neonectria ditissima.</title>
        <authorList>
            <person name="Gomez-Cortecero A."/>
            <person name="Harrison R.J."/>
            <person name="Armitage A.D."/>
        </authorList>
    </citation>
    <scope>NUCLEOTIDE SEQUENCE [LARGE SCALE GENOMIC DNA]</scope>
    <source>
        <strain evidence="10 11">R09/05</strain>
    </source>
</reference>
<dbReference type="PROSITE" id="PS50157">
    <property type="entry name" value="ZINC_FINGER_C2H2_2"/>
    <property type="match status" value="1"/>
</dbReference>
<dbReference type="InterPro" id="IPR013087">
    <property type="entry name" value="Znf_C2H2_type"/>
</dbReference>